<reference evidence="3 4" key="1">
    <citation type="submission" date="2022-01" db="EMBL/GenBank/DDBJ databases">
        <title>A chromosome-scale genome assembly of the false clownfish, Amphiprion ocellaris.</title>
        <authorList>
            <person name="Ryu T."/>
        </authorList>
    </citation>
    <scope>NUCLEOTIDE SEQUENCE [LARGE SCALE GENOMIC DNA]</scope>
</reference>
<proteinExistence type="predicted"/>
<dbReference type="InterPro" id="IPR052717">
    <property type="entry name" value="Vacuolar_transposase_reg"/>
</dbReference>
<name>A0AAQ6API8_AMPOC</name>
<dbReference type="PANTHER" id="PTHR46169">
    <property type="entry name" value="DNA REPLICATION-RELATED ELEMENT FACTOR, ISOFORM A"/>
    <property type="match status" value="1"/>
</dbReference>
<evidence type="ECO:0000313" key="3">
    <source>
        <dbReference type="Ensembl" id="ENSAOCP00000079154.1"/>
    </source>
</evidence>
<dbReference type="GO" id="GO:0006357">
    <property type="term" value="P:regulation of transcription by RNA polymerase II"/>
    <property type="evidence" value="ECO:0007669"/>
    <property type="project" value="TreeGrafter"/>
</dbReference>
<dbReference type="PANTHER" id="PTHR46169:SF29">
    <property type="entry name" value="DNA REPLICATION-RELATED ELEMENT FACTOR, ISOFORM A"/>
    <property type="match status" value="1"/>
</dbReference>
<protein>
    <recommendedName>
        <fullName evidence="2">HAT C-terminal dimerisation domain-containing protein</fullName>
    </recommendedName>
</protein>
<dbReference type="Ensembl" id="ENSAOCT00000043251.1">
    <property type="protein sequence ID" value="ENSAOCP00000079154.1"/>
    <property type="gene ID" value="ENSAOCG00000031097.1"/>
</dbReference>
<evidence type="ECO:0000259" key="2">
    <source>
        <dbReference type="Pfam" id="PF05699"/>
    </source>
</evidence>
<reference evidence="3" key="2">
    <citation type="submission" date="2025-08" db="UniProtKB">
        <authorList>
            <consortium name="Ensembl"/>
        </authorList>
    </citation>
    <scope>IDENTIFICATION</scope>
</reference>
<dbReference type="InterPro" id="IPR012337">
    <property type="entry name" value="RNaseH-like_sf"/>
</dbReference>
<evidence type="ECO:0000256" key="1">
    <source>
        <dbReference type="SAM" id="MobiDB-lite"/>
    </source>
</evidence>
<dbReference type="SUPFAM" id="SSF53098">
    <property type="entry name" value="Ribonuclease H-like"/>
    <property type="match status" value="1"/>
</dbReference>
<dbReference type="GeneTree" id="ENSGT00940000161131"/>
<dbReference type="InterPro" id="IPR008906">
    <property type="entry name" value="HATC_C_dom"/>
</dbReference>
<sequence>MSANRKHQPKRVSNMQRNLRQPMRRDQIRERRGNKHALPLKKEFKKAGGREILTIKTQLLKMIVCNLQPLGITEDANFLDFAKALKPAQQIPTKSVMQSLLLKVYKEKEKELQSTLTSVEDIVLTCELWSSRSEDSYLTVRCHFVDNLGSLKSYILKTTGLFGDESPANILNQLSAIMETWHVTEKVHTVVTAGMPQLKGSKTRWTHIPCFSDILNAIFKDVMNNNELSSVLNKCCNIIRFLKYDSEAEKELRELQGKLHKKQTELIMCSRDRCLTWLDMLQPLDEQYSVMMIVINERGKTDLILNESDKKNIKNVISALEPLKEATSMFKGKGFETISVVVPVISKLMDALGEEAKRKNHVAKILLSKCQLEFGNVNEHKLATVTFLDPRYKNHLRDNAKNLAIKKIMMELSASKENSADKLKVQLDKYKAYKPNAQESNPLAWWRYTGKEEFSLLSKHAVKRLGVVSTAVPLEKAFSRAGDQFCNLRSSIEPENLNMVLFLNSNWSTQS</sequence>
<evidence type="ECO:0000313" key="4">
    <source>
        <dbReference type="Proteomes" id="UP001501940"/>
    </source>
</evidence>
<accession>A0AAQ6API8</accession>
<dbReference type="GO" id="GO:0046983">
    <property type="term" value="F:protein dimerization activity"/>
    <property type="evidence" value="ECO:0007669"/>
    <property type="project" value="InterPro"/>
</dbReference>
<feature type="domain" description="HAT C-terminal dimerisation" evidence="2">
    <location>
        <begin position="427"/>
        <end position="506"/>
    </location>
</feature>
<feature type="region of interest" description="Disordered" evidence="1">
    <location>
        <begin position="1"/>
        <end position="36"/>
    </location>
</feature>
<organism evidence="3 4">
    <name type="scientific">Amphiprion ocellaris</name>
    <name type="common">Clown anemonefish</name>
    <dbReference type="NCBI Taxonomy" id="80972"/>
    <lineage>
        <taxon>Eukaryota</taxon>
        <taxon>Metazoa</taxon>
        <taxon>Chordata</taxon>
        <taxon>Craniata</taxon>
        <taxon>Vertebrata</taxon>
        <taxon>Euteleostomi</taxon>
        <taxon>Actinopterygii</taxon>
        <taxon>Neopterygii</taxon>
        <taxon>Teleostei</taxon>
        <taxon>Neoteleostei</taxon>
        <taxon>Acanthomorphata</taxon>
        <taxon>Ovalentaria</taxon>
        <taxon>Pomacentridae</taxon>
        <taxon>Amphiprion</taxon>
    </lineage>
</organism>
<dbReference type="RefSeq" id="XP_035799348.2">
    <property type="nucleotide sequence ID" value="XM_035943455.2"/>
</dbReference>
<feature type="compositionally biased region" description="Basic residues" evidence="1">
    <location>
        <begin position="1"/>
        <end position="10"/>
    </location>
</feature>
<keyword evidence="4" id="KW-1185">Reference proteome</keyword>
<reference evidence="3" key="3">
    <citation type="submission" date="2025-09" db="UniProtKB">
        <authorList>
            <consortium name="Ensembl"/>
        </authorList>
    </citation>
    <scope>IDENTIFICATION</scope>
</reference>
<dbReference type="GO" id="GO:0005634">
    <property type="term" value="C:nucleus"/>
    <property type="evidence" value="ECO:0007669"/>
    <property type="project" value="TreeGrafter"/>
</dbReference>
<dbReference type="SUPFAM" id="SSF140996">
    <property type="entry name" value="Hermes dimerisation domain"/>
    <property type="match status" value="1"/>
</dbReference>
<dbReference type="Proteomes" id="UP001501940">
    <property type="component" value="Chromosome 2"/>
</dbReference>
<dbReference type="AlphaFoldDB" id="A0AAQ6API8"/>
<dbReference type="GeneID" id="111588944"/>
<dbReference type="Pfam" id="PF05699">
    <property type="entry name" value="Dimer_Tnp_hAT"/>
    <property type="match status" value="1"/>
</dbReference>